<evidence type="ECO:0000313" key="2">
    <source>
        <dbReference type="EMBL" id="SFF66423.1"/>
    </source>
</evidence>
<reference evidence="2 3" key="1">
    <citation type="submission" date="2016-10" db="EMBL/GenBank/DDBJ databases">
        <authorList>
            <person name="de Groot N.N."/>
        </authorList>
    </citation>
    <scope>NUCLEOTIDE SEQUENCE [LARGE SCALE GENOMIC DNA]</scope>
    <source>
        <strain evidence="2 3">DSM 44945</strain>
    </source>
</reference>
<dbReference type="Proteomes" id="UP000198661">
    <property type="component" value="Unassembled WGS sequence"/>
</dbReference>
<evidence type="ECO:0000313" key="3">
    <source>
        <dbReference type="Proteomes" id="UP000198661"/>
    </source>
</evidence>
<proteinExistence type="predicted"/>
<keyword evidence="3" id="KW-1185">Reference proteome</keyword>
<protein>
    <submittedName>
        <fullName evidence="2">Uncharacterized protein</fullName>
    </submittedName>
</protein>
<dbReference type="EMBL" id="FOOK01000002">
    <property type="protein sequence ID" value="SFF66423.1"/>
    <property type="molecule type" value="Genomic_DNA"/>
</dbReference>
<gene>
    <name evidence="2" type="ORF">SAMN04488025_10244</name>
</gene>
<evidence type="ECO:0000256" key="1">
    <source>
        <dbReference type="SAM" id="MobiDB-lite"/>
    </source>
</evidence>
<dbReference type="STRING" id="201973.SAMN04488025_10244"/>
<sequence length="53" mass="6372">MPLIRLLRKFTGRRREEKIKELVNEVSRELGMEEKRDLRDAGREKGEERDSSE</sequence>
<accession>A0A1I2KIT6</accession>
<name>A0A1I2KIT6_9BACL</name>
<feature type="region of interest" description="Disordered" evidence="1">
    <location>
        <begin position="30"/>
        <end position="53"/>
    </location>
</feature>
<dbReference type="AlphaFoldDB" id="A0A1I2KIT6"/>
<organism evidence="2 3">
    <name type="scientific">Planifilum fulgidum</name>
    <dbReference type="NCBI Taxonomy" id="201973"/>
    <lineage>
        <taxon>Bacteria</taxon>
        <taxon>Bacillati</taxon>
        <taxon>Bacillota</taxon>
        <taxon>Bacilli</taxon>
        <taxon>Bacillales</taxon>
        <taxon>Thermoactinomycetaceae</taxon>
        <taxon>Planifilum</taxon>
    </lineage>
</organism>